<reference evidence="3" key="1">
    <citation type="submission" date="2017-09" db="EMBL/GenBank/DDBJ databases">
        <title>Depth-based differentiation of microbial function through sediment-hosted aquifers and enrichment of novel symbionts in the deep terrestrial subsurface.</title>
        <authorList>
            <person name="Probst A.J."/>
            <person name="Ladd B."/>
            <person name="Jarett J.K."/>
            <person name="Geller-Mcgrath D.E."/>
            <person name="Sieber C.M.K."/>
            <person name="Emerson J.B."/>
            <person name="Anantharaman K."/>
            <person name="Thomas B.C."/>
            <person name="Malmstrom R."/>
            <person name="Stieglmeier M."/>
            <person name="Klingl A."/>
            <person name="Woyke T."/>
            <person name="Ryan C.M."/>
            <person name="Banfield J.F."/>
        </authorList>
    </citation>
    <scope>NUCLEOTIDE SEQUENCE [LARGE SCALE GENOMIC DNA]</scope>
</reference>
<feature type="non-terminal residue" evidence="2">
    <location>
        <position position="1422"/>
    </location>
</feature>
<dbReference type="EMBL" id="PFAM01000016">
    <property type="protein sequence ID" value="PIT95960.1"/>
    <property type="molecule type" value="Genomic_DNA"/>
</dbReference>
<gene>
    <name evidence="2" type="ORF">COT94_02830</name>
</gene>
<accession>A0A2M6WT28</accession>
<evidence type="ECO:0000313" key="3">
    <source>
        <dbReference type="Proteomes" id="UP000228533"/>
    </source>
</evidence>
<sequence>MTFKKSTFLLFTAFLVAMSILLTTREAFAVVSCDTPQKPAVWIEKNFGVIQLSWAAVPGAIKYHIKVPSATPPIDVVIEGSINWYQFVNKDLAVGRYSWEVSAECCLTDGRCDACSFTKTAGQTLCETMQLNYPNPCFCAKNDSLKQPWTDGPPPIENEKKVFHYNNLSGPLISNQFISGQTIGCGWTCYGASTGGSTEKSCGVSYKIGCMTNSMTEGGAHLALVASTDTLTSNLCYLDDTTGIVPNIGDLYAKPSAPITLRSDQNKWDWTCVSESCVACRRAECGSAYNHVYLPSDLPKTTELCNAKADNWKTANETNYNTDDNGRITWDCVGESACNRNGVVNKNFVPVNNKQGDPVFSQVSKCSAKLAVCGTGVGKSITPATLEAKRGDSSFWCGPEGKPVMRGNSINFKFTSLSILFGSKANLVNWQCEFSGSQDQTIVIGCDANLVSCNENISDKNLWKGYFDNYLEGSKDSNGDIVAKNFCHSGQFDYSNMAGVTLDPTTGPVYVQDKNFWKWSCKDEFGGLETCVTNETKCGPANTKSFINRQSLESAGPLCINSRNNPSIIIDFNPLVTLPNPGSWFWSWSCEDDIGWKLPTCYANTVYCTDPPNNGNYDSWAEFEIAGADCGAVAANATSAQCKNVCSNKDASFKVTRNDKIFEWFCNTDPEVRCQAKRSDCTEPSNGGAFADWSDFTGNIVKGGGGAVCEGLATDTKRLCYNICTDIDRKVEVTITGNNFTWTCGEKKCSSGKLGCGDAANSPWTNAAWLTKSASDLCLGGGTPVFYNKYNSQGFTPYGLNEKLSLSNTCTLEEIFTGKKFCDYGHNKEGSWLWQCKYGNKLYPVDFGYDERENAKIYGNGDTNNDGQSEYYCYAYERGECQALNPNQTYTLSFLKEAMSDYDPHKRGHTELCKHGIVVKFNGLIEGIRYIDGLGWDSNTSKAYYWCEGGMSNSLNGDNLCVVPFKGCQTPPHNQTFASAVFNKDYAYNPLNQTWRINCADGSTSTATLNSDTPAKWVWTCGGEQCWANQTACAEPPHMTTATTPQFEAKYKDANGWIADKLCRFGKSLATAPYYDASTKQWKWKCNDEKDLCYLNRECAPTVSIKPTDETICSDQTLTFTAIPEDCENPKYQWLDMQGEAIKDKKGNPETKRILSWDNSWRQALSSLQVQVKVTCDCGETDPKPSSVIKVDIKEITAEVVIAENSQNSVCQRSGVAEYTIESNCQEKTNINWKVLNDKSEKQKLDTNCSAGDTCKIDTAKTNLQFGEYKVFVTFDCNDRCTSPKEGIEAVSSNLTVNKTKTAPAVDVTKPATSVCAGTFPNFSAAVTNCNQVESVIWKVKRSSGETDIIETDTELPYDFNAWKAKIDEEVSVTVTCNAEKDCFDSNITTVTFDNVLVKEKYTLSDVMVEPTSATICESGSQ</sequence>
<feature type="signal peptide" evidence="1">
    <location>
        <begin position="1"/>
        <end position="29"/>
    </location>
</feature>
<feature type="chain" id="PRO_5014636981" description="Ig-like domain-containing protein" evidence="1">
    <location>
        <begin position="30"/>
        <end position="1422"/>
    </location>
</feature>
<protein>
    <recommendedName>
        <fullName evidence="4">Ig-like domain-containing protein</fullName>
    </recommendedName>
</protein>
<comment type="caution">
    <text evidence="2">The sequence shown here is derived from an EMBL/GenBank/DDBJ whole genome shotgun (WGS) entry which is preliminary data.</text>
</comment>
<dbReference type="Proteomes" id="UP000228533">
    <property type="component" value="Unassembled WGS sequence"/>
</dbReference>
<proteinExistence type="predicted"/>
<name>A0A2M6WT28_9BACT</name>
<evidence type="ECO:0008006" key="4">
    <source>
        <dbReference type="Google" id="ProtNLM"/>
    </source>
</evidence>
<evidence type="ECO:0000313" key="2">
    <source>
        <dbReference type="EMBL" id="PIT95960.1"/>
    </source>
</evidence>
<organism evidence="2 3">
    <name type="scientific">Candidatus Falkowbacteria bacterium CG10_big_fil_rev_8_21_14_0_10_37_14</name>
    <dbReference type="NCBI Taxonomy" id="1974561"/>
    <lineage>
        <taxon>Bacteria</taxon>
        <taxon>Candidatus Falkowiibacteriota</taxon>
    </lineage>
</organism>
<evidence type="ECO:0000256" key="1">
    <source>
        <dbReference type="SAM" id="SignalP"/>
    </source>
</evidence>
<keyword evidence="1" id="KW-0732">Signal</keyword>